<evidence type="ECO:0000256" key="5">
    <source>
        <dbReference type="ARBA" id="ARBA00022741"/>
    </source>
</evidence>
<dbReference type="InterPro" id="IPR004881">
    <property type="entry name" value="Ribosome_biogen_GTPase_RsgA"/>
</dbReference>
<evidence type="ECO:0000256" key="3">
    <source>
        <dbReference type="ARBA" id="ARBA00022723"/>
    </source>
</evidence>
<feature type="binding site" evidence="10">
    <location>
        <begin position="134"/>
        <end position="137"/>
    </location>
    <ligand>
        <name>GTP</name>
        <dbReference type="ChEBI" id="CHEBI:37565"/>
    </ligand>
</feature>
<comment type="subunit">
    <text evidence="10">Monomer. Associates with 30S ribosomal subunit, binds 16S rRNA.</text>
</comment>
<dbReference type="HAMAP" id="MF_01820">
    <property type="entry name" value="GTPase_RsgA"/>
    <property type="match status" value="1"/>
</dbReference>
<feature type="binding site" evidence="10">
    <location>
        <begin position="186"/>
        <end position="194"/>
    </location>
    <ligand>
        <name>GTP</name>
        <dbReference type="ChEBI" id="CHEBI:37565"/>
    </ligand>
</feature>
<evidence type="ECO:0000259" key="12">
    <source>
        <dbReference type="PROSITE" id="PS51721"/>
    </source>
</evidence>
<dbReference type="CDD" id="cd01854">
    <property type="entry name" value="YjeQ_EngC"/>
    <property type="match status" value="1"/>
</dbReference>
<evidence type="ECO:0000256" key="8">
    <source>
        <dbReference type="ARBA" id="ARBA00022884"/>
    </source>
</evidence>
<dbReference type="GO" id="GO:0005737">
    <property type="term" value="C:cytoplasm"/>
    <property type="evidence" value="ECO:0007669"/>
    <property type="project" value="UniProtKB-SubCell"/>
</dbReference>
<evidence type="ECO:0000256" key="4">
    <source>
        <dbReference type="ARBA" id="ARBA00022730"/>
    </source>
</evidence>
<feature type="binding site" evidence="10">
    <location>
        <position position="272"/>
    </location>
    <ligand>
        <name>Zn(2+)</name>
        <dbReference type="ChEBI" id="CHEBI:29105"/>
    </ligand>
</feature>
<gene>
    <name evidence="10" type="primary">rsgA</name>
    <name evidence="13" type="ORF">SAMN02910350_01692</name>
</gene>
<dbReference type="GO" id="GO:0003924">
    <property type="term" value="F:GTPase activity"/>
    <property type="evidence" value="ECO:0007669"/>
    <property type="project" value="UniProtKB-UniRule"/>
</dbReference>
<keyword evidence="4 10" id="KW-0699">rRNA-binding</keyword>
<evidence type="ECO:0000313" key="14">
    <source>
        <dbReference type="Proteomes" id="UP000199428"/>
    </source>
</evidence>
<comment type="cofactor">
    <cofactor evidence="10">
        <name>Zn(2+)</name>
        <dbReference type="ChEBI" id="CHEBI:29105"/>
    </cofactor>
    <text evidence="10">Binds 1 zinc ion per subunit.</text>
</comment>
<dbReference type="RefSeq" id="WP_090162711.1">
    <property type="nucleotide sequence ID" value="NZ_FMWK01000007.1"/>
</dbReference>
<comment type="similarity">
    <text evidence="10">Belongs to the TRAFAC class YlqF/YawG GTPase family. RsgA subfamily.</text>
</comment>
<comment type="function">
    <text evidence="10">One of several proteins that assist in the late maturation steps of the functional core of the 30S ribosomal subunit. Helps release RbfA from mature subunits. May play a role in the assembly of ribosomal proteins into the subunit. Circularly permuted GTPase that catalyzes slow GTP hydrolysis, GTPase activity is stimulated by the 30S ribosomal subunit.</text>
</comment>
<keyword evidence="2 10" id="KW-0690">Ribosome biogenesis</keyword>
<dbReference type="InterPro" id="IPR010914">
    <property type="entry name" value="RsgA_GTPase_dom"/>
</dbReference>
<dbReference type="Gene3D" id="3.40.50.300">
    <property type="entry name" value="P-loop containing nucleotide triphosphate hydrolases"/>
    <property type="match status" value="1"/>
</dbReference>
<keyword evidence="7 10" id="KW-0862">Zinc</keyword>
<keyword evidence="8 10" id="KW-0694">RNA-binding</keyword>
<name>A0A1G5RYQ5_PSEXY</name>
<evidence type="ECO:0000256" key="1">
    <source>
        <dbReference type="ARBA" id="ARBA00022490"/>
    </source>
</evidence>
<sequence length="328" mass="36891">MNNTNEQITSNEQLGRISEVQKNSFRIKFQGQDIPAKLKGFFYEESADKLPVVGDYVNFIYNPSGDSMIQSVQERKSFLQRPDQAKTGVMQYMVANVDYVFIVTSLNEDYSYNRIARYVSMVLQGGATPVVILTKSDLCNNVGRYIREVETIAEDVRVHAISAIYDIGMDELEEYLQPGKTICLMGSSGAGKSTLLNAITGEEVMKTSAIRESDDTGRHTTTHRQLIELENGVSIIDTPGMRELGMAMVEDGIDSTFSDIIELESRCKFSNCRHDTEPGCAIKAAIENGELSLERFQLYQNLGQENTKNYAKKKEISKWAKAYKKNKF</sequence>
<dbReference type="InterPro" id="IPR030378">
    <property type="entry name" value="G_CP_dom"/>
</dbReference>
<protein>
    <recommendedName>
        <fullName evidence="10">Small ribosomal subunit biogenesis GTPase RsgA</fullName>
        <ecNumber evidence="10">3.6.1.-</ecNumber>
    </recommendedName>
</protein>
<dbReference type="AlphaFoldDB" id="A0A1G5RYQ5"/>
<keyword evidence="1 10" id="KW-0963">Cytoplasm</keyword>
<feature type="binding site" evidence="10">
    <location>
        <position position="280"/>
    </location>
    <ligand>
        <name>Zn(2+)</name>
        <dbReference type="ChEBI" id="CHEBI:29105"/>
    </ligand>
</feature>
<dbReference type="EMBL" id="FMWK01000007">
    <property type="protein sequence ID" value="SCZ79254.1"/>
    <property type="molecule type" value="Genomic_DNA"/>
</dbReference>
<evidence type="ECO:0000313" key="13">
    <source>
        <dbReference type="EMBL" id="SCZ79254.1"/>
    </source>
</evidence>
<dbReference type="PROSITE" id="PS51721">
    <property type="entry name" value="G_CP"/>
    <property type="match status" value="1"/>
</dbReference>
<dbReference type="PANTHER" id="PTHR32120:SF10">
    <property type="entry name" value="SMALL RIBOSOMAL SUBUNIT BIOGENESIS GTPASE RSGA"/>
    <property type="match status" value="1"/>
</dbReference>
<dbReference type="NCBIfam" id="TIGR00157">
    <property type="entry name" value="ribosome small subunit-dependent GTPase A"/>
    <property type="match status" value="1"/>
</dbReference>
<organism evidence="13 14">
    <name type="scientific">Pseudobutyrivibrio xylanivorans</name>
    <dbReference type="NCBI Taxonomy" id="185007"/>
    <lineage>
        <taxon>Bacteria</taxon>
        <taxon>Bacillati</taxon>
        <taxon>Bacillota</taxon>
        <taxon>Clostridia</taxon>
        <taxon>Lachnospirales</taxon>
        <taxon>Lachnospiraceae</taxon>
        <taxon>Pseudobutyrivibrio</taxon>
    </lineage>
</organism>
<dbReference type="GO" id="GO:0019843">
    <property type="term" value="F:rRNA binding"/>
    <property type="evidence" value="ECO:0007669"/>
    <property type="project" value="UniProtKB-KW"/>
</dbReference>
<evidence type="ECO:0000256" key="2">
    <source>
        <dbReference type="ARBA" id="ARBA00022517"/>
    </source>
</evidence>
<dbReference type="PANTHER" id="PTHR32120">
    <property type="entry name" value="SMALL RIBOSOMAL SUBUNIT BIOGENESIS GTPASE RSGA"/>
    <property type="match status" value="1"/>
</dbReference>
<dbReference type="Proteomes" id="UP000199428">
    <property type="component" value="Unassembled WGS sequence"/>
</dbReference>
<evidence type="ECO:0000259" key="11">
    <source>
        <dbReference type="PROSITE" id="PS50936"/>
    </source>
</evidence>
<dbReference type="Pfam" id="PF03193">
    <property type="entry name" value="RsgA_GTPase"/>
    <property type="match status" value="1"/>
</dbReference>
<dbReference type="GO" id="GO:0046872">
    <property type="term" value="F:metal ion binding"/>
    <property type="evidence" value="ECO:0007669"/>
    <property type="project" value="UniProtKB-KW"/>
</dbReference>
<proteinExistence type="inferred from homology"/>
<keyword evidence="3 10" id="KW-0479">Metal-binding</keyword>
<feature type="domain" description="CP-type G" evidence="12">
    <location>
        <begin position="76"/>
        <end position="244"/>
    </location>
</feature>
<comment type="subcellular location">
    <subcellularLocation>
        <location evidence="10">Cytoplasm</location>
    </subcellularLocation>
</comment>
<reference evidence="13 14" key="1">
    <citation type="submission" date="2016-10" db="EMBL/GenBank/DDBJ databases">
        <authorList>
            <person name="de Groot N.N."/>
        </authorList>
    </citation>
    <scope>NUCLEOTIDE SEQUENCE [LARGE SCALE GENOMIC DNA]</scope>
    <source>
        <strain evidence="13 14">DSM 10317</strain>
    </source>
</reference>
<dbReference type="GO" id="GO:0005525">
    <property type="term" value="F:GTP binding"/>
    <property type="evidence" value="ECO:0007669"/>
    <property type="project" value="UniProtKB-UniRule"/>
</dbReference>
<feature type="binding site" evidence="10">
    <location>
        <position position="274"/>
    </location>
    <ligand>
        <name>Zn(2+)</name>
        <dbReference type="ChEBI" id="CHEBI:29105"/>
    </ligand>
</feature>
<keyword evidence="6 10" id="KW-0378">Hydrolase</keyword>
<dbReference type="SUPFAM" id="SSF52540">
    <property type="entry name" value="P-loop containing nucleoside triphosphate hydrolases"/>
    <property type="match status" value="1"/>
</dbReference>
<keyword evidence="5 10" id="KW-0547">Nucleotide-binding</keyword>
<accession>A0A1G5RYQ5</accession>
<evidence type="ECO:0000256" key="7">
    <source>
        <dbReference type="ARBA" id="ARBA00022833"/>
    </source>
</evidence>
<keyword evidence="9 10" id="KW-0342">GTP-binding</keyword>
<dbReference type="InterPro" id="IPR027417">
    <property type="entry name" value="P-loop_NTPase"/>
</dbReference>
<feature type="domain" description="EngC GTPase" evidence="11">
    <location>
        <begin position="95"/>
        <end position="242"/>
    </location>
</feature>
<dbReference type="Gene3D" id="1.10.40.50">
    <property type="entry name" value="Probable gtpase engc, domain 3"/>
    <property type="match status" value="1"/>
</dbReference>
<feature type="binding site" evidence="10">
    <location>
        <position position="267"/>
    </location>
    <ligand>
        <name>Zn(2+)</name>
        <dbReference type="ChEBI" id="CHEBI:29105"/>
    </ligand>
</feature>
<dbReference type="PROSITE" id="PS50936">
    <property type="entry name" value="ENGC_GTPASE"/>
    <property type="match status" value="1"/>
</dbReference>
<evidence type="ECO:0000256" key="10">
    <source>
        <dbReference type="HAMAP-Rule" id="MF_01820"/>
    </source>
</evidence>
<evidence type="ECO:0000256" key="6">
    <source>
        <dbReference type="ARBA" id="ARBA00022801"/>
    </source>
</evidence>
<dbReference type="GO" id="GO:0042274">
    <property type="term" value="P:ribosomal small subunit biogenesis"/>
    <property type="evidence" value="ECO:0007669"/>
    <property type="project" value="UniProtKB-UniRule"/>
</dbReference>
<dbReference type="EC" id="3.6.1.-" evidence="10"/>
<evidence type="ECO:0000256" key="9">
    <source>
        <dbReference type="ARBA" id="ARBA00023134"/>
    </source>
</evidence>